<evidence type="ECO:0000313" key="2">
    <source>
        <dbReference type="Proteomes" id="UP001610335"/>
    </source>
</evidence>
<organism evidence="1 2">
    <name type="scientific">Aspergillus cavernicola</name>
    <dbReference type="NCBI Taxonomy" id="176166"/>
    <lineage>
        <taxon>Eukaryota</taxon>
        <taxon>Fungi</taxon>
        <taxon>Dikarya</taxon>
        <taxon>Ascomycota</taxon>
        <taxon>Pezizomycotina</taxon>
        <taxon>Eurotiomycetes</taxon>
        <taxon>Eurotiomycetidae</taxon>
        <taxon>Eurotiales</taxon>
        <taxon>Aspergillaceae</taxon>
        <taxon>Aspergillus</taxon>
        <taxon>Aspergillus subgen. Nidulantes</taxon>
    </lineage>
</organism>
<sequence length="240" mass="28036">MLCDDPKCLCHPRREKPFQKLELVLRGSNSEQFCRLDQPGAQLDVIFDLIDNTMILRETVEDPDDREATYTICLTIDTKDMEFLNLKGLPNNSLLLSLRLRSSFCAATGKNKLPYKEKYQRFSPHCFQSKLYNEFYHCDWSQQHLELRLPAERIKGWKTVALILKTFKRISAENWCHIMGIKKPPGVAGLEWMAMESELMLEKEEPSPSRTPDEEKAMHFLIEQKKAKKEARKQALRIKC</sequence>
<comment type="caution">
    <text evidence="1">The sequence shown here is derived from an EMBL/GenBank/DDBJ whole genome shotgun (WGS) entry which is preliminary data.</text>
</comment>
<reference evidence="1 2" key="1">
    <citation type="submission" date="2024-07" db="EMBL/GenBank/DDBJ databases">
        <title>Section-level genome sequencing and comparative genomics of Aspergillus sections Usti and Cavernicolus.</title>
        <authorList>
            <consortium name="Lawrence Berkeley National Laboratory"/>
            <person name="Nybo J.L."/>
            <person name="Vesth T.C."/>
            <person name="Theobald S."/>
            <person name="Frisvad J.C."/>
            <person name="Larsen T.O."/>
            <person name="Kjaerboelling I."/>
            <person name="Rothschild-Mancinelli K."/>
            <person name="Lyhne E.K."/>
            <person name="Kogle M.E."/>
            <person name="Barry K."/>
            <person name="Clum A."/>
            <person name="Na H."/>
            <person name="Ledsgaard L."/>
            <person name="Lin J."/>
            <person name="Lipzen A."/>
            <person name="Kuo A."/>
            <person name="Riley R."/>
            <person name="Mondo S."/>
            <person name="LaButti K."/>
            <person name="Haridas S."/>
            <person name="Pangalinan J."/>
            <person name="Salamov A.A."/>
            <person name="Simmons B.A."/>
            <person name="Magnuson J.K."/>
            <person name="Chen J."/>
            <person name="Drula E."/>
            <person name="Henrissat B."/>
            <person name="Wiebenga A."/>
            <person name="Lubbers R.J."/>
            <person name="Gomes A.C."/>
            <person name="Makela M.R."/>
            <person name="Stajich J."/>
            <person name="Grigoriev I.V."/>
            <person name="Mortensen U.H."/>
            <person name="De vries R.P."/>
            <person name="Baker S.E."/>
            <person name="Andersen M.R."/>
        </authorList>
    </citation>
    <scope>NUCLEOTIDE SEQUENCE [LARGE SCALE GENOMIC DNA]</scope>
    <source>
        <strain evidence="1 2">CBS 600.67</strain>
    </source>
</reference>
<gene>
    <name evidence="1" type="ORF">BDW59DRAFT_167711</name>
</gene>
<proteinExistence type="predicted"/>
<name>A0ABR4HDE9_9EURO</name>
<evidence type="ECO:0000313" key="1">
    <source>
        <dbReference type="EMBL" id="KAL2812803.1"/>
    </source>
</evidence>
<keyword evidence="2" id="KW-1185">Reference proteome</keyword>
<accession>A0ABR4HDE9</accession>
<protein>
    <recommendedName>
        <fullName evidence="3">CS domain-containing protein</fullName>
    </recommendedName>
</protein>
<dbReference type="EMBL" id="JBFXLS010000163">
    <property type="protein sequence ID" value="KAL2812803.1"/>
    <property type="molecule type" value="Genomic_DNA"/>
</dbReference>
<evidence type="ECO:0008006" key="3">
    <source>
        <dbReference type="Google" id="ProtNLM"/>
    </source>
</evidence>
<dbReference type="Proteomes" id="UP001610335">
    <property type="component" value="Unassembled WGS sequence"/>
</dbReference>